<dbReference type="SMART" id="SM01336">
    <property type="entry name" value="zf-PARP"/>
    <property type="match status" value="1"/>
</dbReference>
<evidence type="ECO:0000256" key="6">
    <source>
        <dbReference type="ARBA" id="ARBA00022705"/>
    </source>
</evidence>
<dbReference type="Gene3D" id="3.30.1490.70">
    <property type="match status" value="1"/>
</dbReference>
<dbReference type="FunFam" id="3.30.470.30:FF:000003">
    <property type="entry name" value="DNA ligase"/>
    <property type="match status" value="1"/>
</dbReference>
<evidence type="ECO:0000256" key="20">
    <source>
        <dbReference type="RuleBase" id="RU004196"/>
    </source>
</evidence>
<evidence type="ECO:0000259" key="22">
    <source>
        <dbReference type="PROSITE" id="PS50064"/>
    </source>
</evidence>
<dbReference type="EMBL" id="JABFTP020000062">
    <property type="protein sequence ID" value="KAL3272358.1"/>
    <property type="molecule type" value="Genomic_DNA"/>
</dbReference>
<dbReference type="SUPFAM" id="SSF56091">
    <property type="entry name" value="DNA ligase/mRNA capping enzyme, catalytic domain"/>
    <property type="match status" value="1"/>
</dbReference>
<evidence type="ECO:0000256" key="18">
    <source>
        <dbReference type="ARBA" id="ARBA00034003"/>
    </source>
</evidence>
<dbReference type="SUPFAM" id="SSF117018">
    <property type="entry name" value="ATP-dependent DNA ligase DNA-binding domain"/>
    <property type="match status" value="1"/>
</dbReference>
<evidence type="ECO:0000313" key="25">
    <source>
        <dbReference type="Proteomes" id="UP001516400"/>
    </source>
</evidence>
<evidence type="ECO:0000259" key="23">
    <source>
        <dbReference type="PROSITE" id="PS50160"/>
    </source>
</evidence>
<keyword evidence="14 19" id="KW-0233">DNA recombination</keyword>
<sequence>MAEAKENDFEEDNGKDFAVEVAKQGRATCKKCKGKCLKDELRIAKLVHNPFGEGKMKTWHHLECLFEQFLKQRPTTKRIESIDDVDGFDSLPSNFQKQLLQRIEKSNEEIREKYGMKAETSPKKKKAKKETATQSSENSGLNVNYRPYPFREFRKLIAEITNVNSYLEKSQIVSDLFKKGTNGTPFEGNIYLWCRLLLPGVVKRIYNLQSKQLVKIFSKLFRANQTQMLQHLEQGDIGETIQHFYETSLAVKPLKKSNLTVEEVDEFLEELSKLTREEEQAAHFQSILKQCTSNDLKIIIRLIKHDLRMNAGAKHILDGVHPDAYEAYQSLRDLHEVIRKCLLCQGKQLNSKKSVNAGISVMTPVLPMLAEACKSVEDAMKKCPNGMYSEIKYDGERVQVHKMGTEFKYFSRSLKPVLQHKIAHFKDFIPIAFPSGDDLILDSEILMIDMETQAPLPFGSLGKHKRDEYQNACVCLYVFDCMYYNGEDLTKKPIQYRKKILSENMTEVKNHIVFSESKIIHKQSDLREMMIKVFKLGLEGLVLKDLQSIYEPGKRHWLKVKKDYLFDGAMADTADLIVLGAWYGTGKKGGKMSVFLMGCYDEKREKYCTVTKVHTGIDDKTLDELQEQLQMIKISSNASKVPSWLLCNRPMVPDFVAEDPKNQPVWEITGAEFTQHEVHTADGISIRFPRVTRMRYDKNWKTATTLIELKKLFQVSKTHTNISLLEKDDGNISNTSMSEEKGDKDENTSLDSTSDCSSNNSRVMKLKRKLSGSPNYAKKKKKPLENSQNVAGNDKHASKFEEANVDSPINETMNLSNLNNFNSDSEVKTKRQSQSPNNNQENKKLLKMYDEPKISTKYYFQGVKLFLEEEVKNLFKNWNQDSSLFSGILLKDGEAHKATHVLHMNRFVKEINRDYPKEARHVIFQWLEDTVKYDCLQDFQLYTVKWRPDL</sequence>
<evidence type="ECO:0000256" key="17">
    <source>
        <dbReference type="ARBA" id="ARBA00023306"/>
    </source>
</evidence>
<dbReference type="PANTHER" id="PTHR45674">
    <property type="entry name" value="DNA LIGASE 1/3 FAMILY MEMBER"/>
    <property type="match status" value="1"/>
</dbReference>
<dbReference type="CDD" id="cd07967">
    <property type="entry name" value="OBF_DNA_ligase_III"/>
    <property type="match status" value="1"/>
</dbReference>
<evidence type="ECO:0000256" key="12">
    <source>
        <dbReference type="ARBA" id="ARBA00022840"/>
    </source>
</evidence>
<dbReference type="PROSITE" id="PS00333">
    <property type="entry name" value="DNA_LIGASE_A2"/>
    <property type="match status" value="1"/>
</dbReference>
<evidence type="ECO:0000256" key="1">
    <source>
        <dbReference type="ARBA" id="ARBA00001946"/>
    </source>
</evidence>
<dbReference type="Gene3D" id="3.30.470.30">
    <property type="entry name" value="DNA ligase/mRNA capping enzyme"/>
    <property type="match status" value="1"/>
</dbReference>
<evidence type="ECO:0000256" key="4">
    <source>
        <dbReference type="ARBA" id="ARBA00022598"/>
    </source>
</evidence>
<evidence type="ECO:0000256" key="11">
    <source>
        <dbReference type="ARBA" id="ARBA00022833"/>
    </source>
</evidence>
<keyword evidence="5" id="KW-0132">Cell division</keyword>
<comment type="subcellular location">
    <subcellularLocation>
        <location evidence="2">Nucleus</location>
    </subcellularLocation>
</comment>
<dbReference type="InterPro" id="IPR012340">
    <property type="entry name" value="NA-bd_OB-fold"/>
</dbReference>
<keyword evidence="15 19" id="KW-0234">DNA repair</keyword>
<dbReference type="Pfam" id="PF01068">
    <property type="entry name" value="DNA_ligase_A_M"/>
    <property type="match status" value="1"/>
</dbReference>
<feature type="domain" description="ATP-dependent DNA ligase family profile" evidence="23">
    <location>
        <begin position="467"/>
        <end position="601"/>
    </location>
</feature>
<evidence type="ECO:0000256" key="7">
    <source>
        <dbReference type="ARBA" id="ARBA00022723"/>
    </source>
</evidence>
<evidence type="ECO:0000256" key="19">
    <source>
        <dbReference type="RuleBase" id="RU000617"/>
    </source>
</evidence>
<dbReference type="GO" id="GO:0006310">
    <property type="term" value="P:DNA recombination"/>
    <property type="evidence" value="ECO:0007669"/>
    <property type="project" value="UniProtKB-KW"/>
</dbReference>
<dbReference type="GO" id="GO:0051301">
    <property type="term" value="P:cell division"/>
    <property type="evidence" value="ECO:0007669"/>
    <property type="project" value="UniProtKB-KW"/>
</dbReference>
<feature type="region of interest" description="Disordered" evidence="21">
    <location>
        <begin position="727"/>
        <end position="798"/>
    </location>
</feature>
<dbReference type="PANTHER" id="PTHR45674:SF9">
    <property type="entry name" value="DNA LIGASE 3"/>
    <property type="match status" value="1"/>
</dbReference>
<evidence type="ECO:0000256" key="2">
    <source>
        <dbReference type="ARBA" id="ARBA00004123"/>
    </source>
</evidence>
<dbReference type="Pfam" id="PF04679">
    <property type="entry name" value="DNA_ligase_A_C"/>
    <property type="match status" value="1"/>
</dbReference>
<protein>
    <recommendedName>
        <fullName evidence="19">DNA ligase</fullName>
        <ecNumber evidence="19">6.5.1.1</ecNumber>
    </recommendedName>
</protein>
<keyword evidence="16" id="KW-0539">Nucleus</keyword>
<dbReference type="InterPro" id="IPR001510">
    <property type="entry name" value="Znf_PARP"/>
</dbReference>
<name>A0ABD2N0P4_9CUCU</name>
<evidence type="ECO:0000256" key="16">
    <source>
        <dbReference type="ARBA" id="ARBA00023242"/>
    </source>
</evidence>
<evidence type="ECO:0000313" key="24">
    <source>
        <dbReference type="EMBL" id="KAL3272358.1"/>
    </source>
</evidence>
<feature type="region of interest" description="Disordered" evidence="21">
    <location>
        <begin position="811"/>
        <end position="841"/>
    </location>
</feature>
<comment type="similarity">
    <text evidence="3 20">Belongs to the ATP-dependent DNA ligase family.</text>
</comment>
<dbReference type="PROSITE" id="PS50064">
    <property type="entry name" value="ZF_PARP_2"/>
    <property type="match status" value="1"/>
</dbReference>
<dbReference type="InterPro" id="IPR050191">
    <property type="entry name" value="ATP-dep_DNA_ligase"/>
</dbReference>
<evidence type="ECO:0000256" key="9">
    <source>
        <dbReference type="ARBA" id="ARBA00022763"/>
    </source>
</evidence>
<keyword evidence="8 19" id="KW-0547">Nucleotide-binding</keyword>
<dbReference type="GO" id="GO:0006260">
    <property type="term" value="P:DNA replication"/>
    <property type="evidence" value="ECO:0007669"/>
    <property type="project" value="UniProtKB-KW"/>
</dbReference>
<feature type="compositionally biased region" description="Low complexity" evidence="21">
    <location>
        <begin position="814"/>
        <end position="823"/>
    </location>
</feature>
<reference evidence="24 25" key="1">
    <citation type="journal article" date="2021" name="BMC Biol.">
        <title>Horizontally acquired antibacterial genes associated with adaptive radiation of ladybird beetles.</title>
        <authorList>
            <person name="Li H.S."/>
            <person name="Tang X.F."/>
            <person name="Huang Y.H."/>
            <person name="Xu Z.Y."/>
            <person name="Chen M.L."/>
            <person name="Du X.Y."/>
            <person name="Qiu B.Y."/>
            <person name="Chen P.T."/>
            <person name="Zhang W."/>
            <person name="Slipinski A."/>
            <person name="Escalona H.E."/>
            <person name="Waterhouse R.M."/>
            <person name="Zwick A."/>
            <person name="Pang H."/>
        </authorList>
    </citation>
    <scope>NUCLEOTIDE SEQUENCE [LARGE SCALE GENOMIC DNA]</scope>
    <source>
        <strain evidence="24">SYSU2018</strain>
    </source>
</reference>
<keyword evidence="7" id="KW-0479">Metal-binding</keyword>
<keyword evidence="6" id="KW-0235">DNA replication</keyword>
<dbReference type="PROSITE" id="PS50160">
    <property type="entry name" value="DNA_LIGASE_A3"/>
    <property type="match status" value="1"/>
</dbReference>
<dbReference type="InterPro" id="IPR031916">
    <property type="entry name" value="LIG3_BRCT"/>
</dbReference>
<dbReference type="AlphaFoldDB" id="A0ABD2N0P4"/>
<evidence type="ECO:0000256" key="3">
    <source>
        <dbReference type="ARBA" id="ARBA00007572"/>
    </source>
</evidence>
<dbReference type="Gene3D" id="2.40.50.140">
    <property type="entry name" value="Nucleic acid-binding proteins"/>
    <property type="match status" value="1"/>
</dbReference>
<keyword evidence="11" id="KW-0862">Zinc</keyword>
<dbReference type="Pfam" id="PF00645">
    <property type="entry name" value="zf-PARP"/>
    <property type="match status" value="1"/>
</dbReference>
<evidence type="ECO:0000256" key="21">
    <source>
        <dbReference type="SAM" id="MobiDB-lite"/>
    </source>
</evidence>
<dbReference type="GO" id="GO:0003910">
    <property type="term" value="F:DNA ligase (ATP) activity"/>
    <property type="evidence" value="ECO:0007669"/>
    <property type="project" value="UniProtKB-EC"/>
</dbReference>
<evidence type="ECO:0000256" key="13">
    <source>
        <dbReference type="ARBA" id="ARBA00022842"/>
    </source>
</evidence>
<dbReference type="SUPFAM" id="SSF57716">
    <property type="entry name" value="Glucocorticoid receptor-like (DNA-binding domain)"/>
    <property type="match status" value="1"/>
</dbReference>
<keyword evidence="17" id="KW-0131">Cell cycle</keyword>
<accession>A0ABD2N0P4</accession>
<dbReference type="Pfam" id="PF04675">
    <property type="entry name" value="DNA_ligase_A_N"/>
    <property type="match status" value="1"/>
</dbReference>
<dbReference type="InterPro" id="IPR012310">
    <property type="entry name" value="DNA_ligase_ATP-dep_cent"/>
</dbReference>
<dbReference type="InterPro" id="IPR036957">
    <property type="entry name" value="Znf_PARP_sf"/>
</dbReference>
<comment type="caution">
    <text evidence="24">The sequence shown here is derived from an EMBL/GenBank/DDBJ whole genome shotgun (WGS) entry which is preliminary data.</text>
</comment>
<dbReference type="CDD" id="cd07902">
    <property type="entry name" value="Adenylation_DNA_ligase_III"/>
    <property type="match status" value="1"/>
</dbReference>
<dbReference type="GO" id="GO:0005634">
    <property type="term" value="C:nucleus"/>
    <property type="evidence" value="ECO:0007669"/>
    <property type="project" value="UniProtKB-SubCell"/>
</dbReference>
<evidence type="ECO:0000256" key="14">
    <source>
        <dbReference type="ARBA" id="ARBA00023172"/>
    </source>
</evidence>
<evidence type="ECO:0000256" key="15">
    <source>
        <dbReference type="ARBA" id="ARBA00023204"/>
    </source>
</evidence>
<proteinExistence type="inferred from homology"/>
<feature type="domain" description="PARP-type" evidence="22">
    <location>
        <begin position="17"/>
        <end position="107"/>
    </location>
</feature>
<keyword evidence="4 19" id="KW-0436">Ligase</keyword>
<evidence type="ECO:0000256" key="5">
    <source>
        <dbReference type="ARBA" id="ARBA00022618"/>
    </source>
</evidence>
<dbReference type="FunFam" id="2.40.50.140:FF:000085">
    <property type="entry name" value="DNA ligase"/>
    <property type="match status" value="1"/>
</dbReference>
<dbReference type="PROSITE" id="PS00697">
    <property type="entry name" value="DNA_LIGASE_A1"/>
    <property type="match status" value="1"/>
</dbReference>
<organism evidence="24 25">
    <name type="scientific">Cryptolaemus montrouzieri</name>
    <dbReference type="NCBI Taxonomy" id="559131"/>
    <lineage>
        <taxon>Eukaryota</taxon>
        <taxon>Metazoa</taxon>
        <taxon>Ecdysozoa</taxon>
        <taxon>Arthropoda</taxon>
        <taxon>Hexapoda</taxon>
        <taxon>Insecta</taxon>
        <taxon>Pterygota</taxon>
        <taxon>Neoptera</taxon>
        <taxon>Endopterygota</taxon>
        <taxon>Coleoptera</taxon>
        <taxon>Polyphaga</taxon>
        <taxon>Cucujiformia</taxon>
        <taxon>Coccinelloidea</taxon>
        <taxon>Coccinellidae</taxon>
        <taxon>Scymninae</taxon>
        <taxon>Scymnini</taxon>
        <taxon>Cryptolaemus</taxon>
    </lineage>
</organism>
<dbReference type="Gene3D" id="3.30.1740.10">
    <property type="entry name" value="Zinc finger, PARP-type"/>
    <property type="match status" value="1"/>
</dbReference>
<feature type="compositionally biased region" description="Polar residues" evidence="21">
    <location>
        <begin position="749"/>
        <end position="762"/>
    </location>
</feature>
<dbReference type="GO" id="GO:0008270">
    <property type="term" value="F:zinc ion binding"/>
    <property type="evidence" value="ECO:0007669"/>
    <property type="project" value="UniProtKB-KW"/>
</dbReference>
<dbReference type="Proteomes" id="UP001516400">
    <property type="component" value="Unassembled WGS sequence"/>
</dbReference>
<dbReference type="FunFam" id="1.10.3260.10:FF:000002">
    <property type="entry name" value="DNA ligase"/>
    <property type="match status" value="1"/>
</dbReference>
<keyword evidence="13" id="KW-0460">Magnesium</keyword>
<keyword evidence="10" id="KW-0863">Zinc-finger</keyword>
<dbReference type="NCBIfam" id="TIGR00574">
    <property type="entry name" value="dnl1"/>
    <property type="match status" value="1"/>
</dbReference>
<comment type="catalytic activity">
    <reaction evidence="18 19">
        <text>ATP + (deoxyribonucleotide)n-3'-hydroxyl + 5'-phospho-(deoxyribonucleotide)m = (deoxyribonucleotide)n+m + AMP + diphosphate.</text>
        <dbReference type="EC" id="6.5.1.1"/>
    </reaction>
</comment>
<feature type="compositionally biased region" description="Basic and acidic residues" evidence="21">
    <location>
        <begin position="111"/>
        <end position="122"/>
    </location>
</feature>
<keyword evidence="12 19" id="KW-0067">ATP-binding</keyword>
<dbReference type="EC" id="6.5.1.1" evidence="19"/>
<dbReference type="InterPro" id="IPR000977">
    <property type="entry name" value="DNA_ligase_ATP-dep"/>
</dbReference>
<dbReference type="InterPro" id="IPR016059">
    <property type="entry name" value="DNA_ligase_ATP-dep_CS"/>
</dbReference>
<dbReference type="GO" id="GO:0005524">
    <property type="term" value="F:ATP binding"/>
    <property type="evidence" value="ECO:0007669"/>
    <property type="project" value="UniProtKB-KW"/>
</dbReference>
<dbReference type="InterPro" id="IPR036599">
    <property type="entry name" value="DNA_ligase_N_sf"/>
</dbReference>
<dbReference type="InterPro" id="IPR012309">
    <property type="entry name" value="DNA_ligase_ATP-dep_C"/>
</dbReference>
<feature type="region of interest" description="Disordered" evidence="21">
    <location>
        <begin position="111"/>
        <end position="139"/>
    </location>
</feature>
<evidence type="ECO:0000256" key="8">
    <source>
        <dbReference type="ARBA" id="ARBA00022741"/>
    </source>
</evidence>
<evidence type="ECO:0000256" key="10">
    <source>
        <dbReference type="ARBA" id="ARBA00022771"/>
    </source>
</evidence>
<keyword evidence="25" id="KW-1185">Reference proteome</keyword>
<dbReference type="InterPro" id="IPR012308">
    <property type="entry name" value="DNA_ligase_ATP-dep_N"/>
</dbReference>
<comment type="cofactor">
    <cofactor evidence="1">
        <name>Mg(2+)</name>
        <dbReference type="ChEBI" id="CHEBI:18420"/>
    </cofactor>
</comment>
<dbReference type="Pfam" id="PF16759">
    <property type="entry name" value="LIG3_BRCT"/>
    <property type="match status" value="1"/>
</dbReference>
<keyword evidence="9 19" id="KW-0227">DNA damage</keyword>
<dbReference type="Gene3D" id="1.10.3260.10">
    <property type="entry name" value="DNA ligase, ATP-dependent, N-terminal domain"/>
    <property type="match status" value="1"/>
</dbReference>
<gene>
    <name evidence="24" type="ORF">HHI36_013837</name>
</gene>
<dbReference type="GO" id="GO:0006281">
    <property type="term" value="P:DNA repair"/>
    <property type="evidence" value="ECO:0007669"/>
    <property type="project" value="UniProtKB-KW"/>
</dbReference>
<feature type="compositionally biased region" description="Basic and acidic residues" evidence="21">
    <location>
        <begin position="738"/>
        <end position="747"/>
    </location>
</feature>
<dbReference type="SUPFAM" id="SSF50249">
    <property type="entry name" value="Nucleic acid-binding proteins"/>
    <property type="match status" value="1"/>
</dbReference>